<keyword evidence="3" id="KW-0479">Metal-binding</keyword>
<name>A0A975RA50_9GAMM</name>
<dbReference type="PANTHER" id="PTHR13778:SF47">
    <property type="entry name" value="LIPOPOLYSACCHARIDE 1,3-GALACTOSYLTRANSFERASE"/>
    <property type="match status" value="1"/>
</dbReference>
<evidence type="ECO:0000313" key="5">
    <source>
        <dbReference type="EMBL" id="QWF70866.1"/>
    </source>
</evidence>
<keyword evidence="2" id="KW-0808">Transferase</keyword>
<protein>
    <submittedName>
        <fullName evidence="5">DUF4422 domain-containing protein</fullName>
    </submittedName>
</protein>
<reference evidence="5" key="1">
    <citation type="submission" date="2021-04" db="EMBL/GenBank/DDBJ databases">
        <title>Draft genome sequence data of methanotrophic Methylovulum sp. strain S1L and Methylomonas sp. strain S2AM isolated from boreal lake water columns.</title>
        <authorList>
            <person name="Rissanen A.J."/>
            <person name="Mangayil R."/>
            <person name="Svenning M.M."/>
            <person name="Khanongnuch R."/>
        </authorList>
    </citation>
    <scope>NUCLEOTIDE SEQUENCE</scope>
    <source>
        <strain evidence="5">S2AM</strain>
    </source>
</reference>
<accession>A0A975RA50</accession>
<organism evidence="5 6">
    <name type="scientific">Methylomonas paludis</name>
    <dbReference type="NCBI Taxonomy" id="1173101"/>
    <lineage>
        <taxon>Bacteria</taxon>
        <taxon>Pseudomonadati</taxon>
        <taxon>Pseudomonadota</taxon>
        <taxon>Gammaproteobacteria</taxon>
        <taxon>Methylococcales</taxon>
        <taxon>Methylococcaceae</taxon>
        <taxon>Methylomonas</taxon>
    </lineage>
</organism>
<dbReference type="GO" id="GO:0016757">
    <property type="term" value="F:glycosyltransferase activity"/>
    <property type="evidence" value="ECO:0007669"/>
    <property type="project" value="UniProtKB-KW"/>
</dbReference>
<gene>
    <name evidence="5" type="ORF">KEF85_16395</name>
</gene>
<keyword evidence="6" id="KW-1185">Reference proteome</keyword>
<dbReference type="Gene3D" id="3.90.550.10">
    <property type="entry name" value="Spore Coat Polysaccharide Biosynthesis Protein SpsA, Chain A"/>
    <property type="match status" value="1"/>
</dbReference>
<evidence type="ECO:0000313" key="6">
    <source>
        <dbReference type="Proteomes" id="UP000676649"/>
    </source>
</evidence>
<dbReference type="Pfam" id="PF14393">
    <property type="entry name" value="DUF4422"/>
    <property type="match status" value="1"/>
</dbReference>
<dbReference type="SUPFAM" id="SSF53448">
    <property type="entry name" value="Nucleotide-diphospho-sugar transferases"/>
    <property type="match status" value="1"/>
</dbReference>
<sequence>MVTPTSHIYVCHHQPAESFSDTVFRPIHVGKQISSHALNLPGDDSGDNISNRNKQYCELTALYWIWKNDQQADWLGLMHYRRFLNFGKHHYPIDATGCINFDLLNNSALQKLGLNAETINDLLNKNPNLQAILPKKWSVKNAGFRSIKDHYLRADHHYAKDLDLTIQVVSELYPDDVDYLNDVLNDHEGYFTNIFILKRDLFSEYCEWLFNILFEVERRLDMTNYSIPAKRVLGYLSERLFNVFIKKVSLRPEFNFLELDRIFIKNTVTEENYITSPSAPPENSISVVIASDNNFVPHLAALIESIKSSIDNTRFLDLNVLDGGITPLNKSLLTHQFELNRQTPGKLNFIDCRNLHKDIAVHMHFSNATFYRLSLGRLLNNHKKVIYIDCDTIVLGKLDELWDYSLDGKIIAAAPDLIMKSFVSYGTVALKEAGGQPAGLYLKHYLDLDTEFDNYFQAGVIVFDLDKLRSLDIEEIACRNLSERTYWFLDQDILNIHLQGQVKFIDTAWNCVNVSASIIGGLNKEWACKVKEDLAEPKIIHFAGFEAKPWNNSNAPLGFAYWYFLRKTFWYEEVTKKFQITNSVDHGLKRSRFYRLLRHLWRKCPTFIRQFLNGLAHKYVALS</sequence>
<proteinExistence type="predicted"/>
<dbReference type="InterPro" id="IPR002495">
    <property type="entry name" value="Glyco_trans_8"/>
</dbReference>
<dbReference type="Pfam" id="PF01501">
    <property type="entry name" value="Glyco_transf_8"/>
    <property type="match status" value="1"/>
</dbReference>
<evidence type="ECO:0000256" key="2">
    <source>
        <dbReference type="ARBA" id="ARBA00022679"/>
    </source>
</evidence>
<dbReference type="KEGG" id="mpad:KEF85_16395"/>
<dbReference type="CDD" id="cd04194">
    <property type="entry name" value="GT8_A4GalT_like"/>
    <property type="match status" value="1"/>
</dbReference>
<dbReference type="GO" id="GO:0046872">
    <property type="term" value="F:metal ion binding"/>
    <property type="evidence" value="ECO:0007669"/>
    <property type="project" value="UniProtKB-KW"/>
</dbReference>
<dbReference type="InterPro" id="IPR025536">
    <property type="entry name" value="DUF4422"/>
</dbReference>
<dbReference type="AlphaFoldDB" id="A0A975RA50"/>
<feature type="domain" description="DUF4422" evidence="4">
    <location>
        <begin position="8"/>
        <end position="247"/>
    </location>
</feature>
<keyword evidence="1" id="KW-0328">Glycosyltransferase</keyword>
<dbReference type="InterPro" id="IPR029044">
    <property type="entry name" value="Nucleotide-diphossugar_trans"/>
</dbReference>
<dbReference type="RefSeq" id="WP_215582347.1">
    <property type="nucleotide sequence ID" value="NZ_CP073754.1"/>
</dbReference>
<evidence type="ECO:0000259" key="4">
    <source>
        <dbReference type="Pfam" id="PF14393"/>
    </source>
</evidence>
<evidence type="ECO:0000256" key="1">
    <source>
        <dbReference type="ARBA" id="ARBA00022676"/>
    </source>
</evidence>
<dbReference type="PANTHER" id="PTHR13778">
    <property type="entry name" value="GLYCOSYLTRANSFERASE 8 DOMAIN-CONTAINING PROTEIN"/>
    <property type="match status" value="1"/>
</dbReference>
<dbReference type="EMBL" id="CP073754">
    <property type="protein sequence ID" value="QWF70866.1"/>
    <property type="molecule type" value="Genomic_DNA"/>
</dbReference>
<evidence type="ECO:0000256" key="3">
    <source>
        <dbReference type="ARBA" id="ARBA00022723"/>
    </source>
</evidence>
<dbReference type="Proteomes" id="UP000676649">
    <property type="component" value="Chromosome"/>
</dbReference>
<dbReference type="InterPro" id="IPR050748">
    <property type="entry name" value="Glycosyltrans_8_dom-fam"/>
</dbReference>